<name>G5IIT3_9FIRM</name>
<gene>
    <name evidence="8" type="ORF">HMPREF9473_03411</name>
</gene>
<comment type="caution">
    <text evidence="8">The sequence shown here is derived from an EMBL/GenBank/DDBJ whole genome shotgun (WGS) entry which is preliminary data.</text>
</comment>
<dbReference type="GO" id="GO:0005886">
    <property type="term" value="C:plasma membrane"/>
    <property type="evidence" value="ECO:0007669"/>
    <property type="project" value="UniProtKB-SubCell"/>
</dbReference>
<evidence type="ECO:0000259" key="7">
    <source>
        <dbReference type="Pfam" id="PF10035"/>
    </source>
</evidence>
<dbReference type="InterPro" id="IPR003740">
    <property type="entry name" value="YitT"/>
</dbReference>
<dbReference type="InterPro" id="IPR015867">
    <property type="entry name" value="N-reg_PII/ATP_PRibTrfase_C"/>
</dbReference>
<dbReference type="AlphaFoldDB" id="G5IIT3"/>
<feature type="transmembrane region" description="Helical" evidence="6">
    <location>
        <begin position="109"/>
        <end position="127"/>
    </location>
</feature>
<evidence type="ECO:0000256" key="2">
    <source>
        <dbReference type="ARBA" id="ARBA00022475"/>
    </source>
</evidence>
<reference evidence="8 9" key="1">
    <citation type="submission" date="2011-08" db="EMBL/GenBank/DDBJ databases">
        <title>The Genome Sequence of Clostridium hathewayi WAL-18680.</title>
        <authorList>
            <consortium name="The Broad Institute Genome Sequencing Platform"/>
            <person name="Earl A."/>
            <person name="Ward D."/>
            <person name="Feldgarden M."/>
            <person name="Gevers D."/>
            <person name="Finegold S.M."/>
            <person name="Summanen P.H."/>
            <person name="Molitoris D.R."/>
            <person name="Song M."/>
            <person name="Daigneault M."/>
            <person name="Allen-Vercoe E."/>
            <person name="Young S.K."/>
            <person name="Zeng Q."/>
            <person name="Gargeya S."/>
            <person name="Fitzgerald M."/>
            <person name="Haas B."/>
            <person name="Abouelleil A."/>
            <person name="Alvarado L."/>
            <person name="Arachchi H.M."/>
            <person name="Berlin A."/>
            <person name="Brown A."/>
            <person name="Chapman S.B."/>
            <person name="Chen Z."/>
            <person name="Dunbar C."/>
            <person name="Freedman E."/>
            <person name="Gearin G."/>
            <person name="Gellesch M."/>
            <person name="Goldberg J."/>
            <person name="Griggs A."/>
            <person name="Gujja S."/>
            <person name="Heiman D."/>
            <person name="Howarth C."/>
            <person name="Larson L."/>
            <person name="Lui A."/>
            <person name="MacDonald P.J.P."/>
            <person name="Montmayeur A."/>
            <person name="Murphy C."/>
            <person name="Neiman D."/>
            <person name="Pearson M."/>
            <person name="Priest M."/>
            <person name="Roberts A."/>
            <person name="Saif S."/>
            <person name="Shea T."/>
            <person name="Shenoy N."/>
            <person name="Sisk P."/>
            <person name="Stolte C."/>
            <person name="Sykes S."/>
            <person name="Wortman J."/>
            <person name="Nusbaum C."/>
            <person name="Birren B."/>
        </authorList>
    </citation>
    <scope>NUCLEOTIDE SEQUENCE [LARGE SCALE GENOMIC DNA]</scope>
    <source>
        <strain evidence="8 9">WAL-18680</strain>
    </source>
</reference>
<feature type="transmembrane region" description="Helical" evidence="6">
    <location>
        <begin position="175"/>
        <end position="194"/>
    </location>
</feature>
<protein>
    <recommendedName>
        <fullName evidence="7">DUF2179 domain-containing protein</fullName>
    </recommendedName>
</protein>
<dbReference type="EMBL" id="ADLN01000092">
    <property type="protein sequence ID" value="EHI58718.1"/>
    <property type="molecule type" value="Genomic_DNA"/>
</dbReference>
<dbReference type="RefSeq" id="WP_006781391.1">
    <property type="nucleotide sequence ID" value="NZ_CP040506.1"/>
</dbReference>
<dbReference type="PANTHER" id="PTHR33545:SF5">
    <property type="entry name" value="UPF0750 MEMBRANE PROTEIN YITT"/>
    <property type="match status" value="1"/>
</dbReference>
<dbReference type="Proteomes" id="UP000005384">
    <property type="component" value="Unassembled WGS sequence"/>
</dbReference>
<organism evidence="8 9">
    <name type="scientific">Hungatella hathewayi WAL-18680</name>
    <dbReference type="NCBI Taxonomy" id="742737"/>
    <lineage>
        <taxon>Bacteria</taxon>
        <taxon>Bacillati</taxon>
        <taxon>Bacillota</taxon>
        <taxon>Clostridia</taxon>
        <taxon>Lachnospirales</taxon>
        <taxon>Lachnospiraceae</taxon>
        <taxon>Hungatella</taxon>
    </lineage>
</organism>
<keyword evidence="2" id="KW-1003">Cell membrane</keyword>
<feature type="domain" description="DUF2179" evidence="7">
    <location>
        <begin position="222"/>
        <end position="276"/>
    </location>
</feature>
<dbReference type="Pfam" id="PF02588">
    <property type="entry name" value="YitT_membrane"/>
    <property type="match status" value="1"/>
</dbReference>
<dbReference type="CDD" id="cd16380">
    <property type="entry name" value="YitT_C"/>
    <property type="match status" value="1"/>
</dbReference>
<dbReference type="OrthoDB" id="1758221at2"/>
<evidence type="ECO:0000256" key="5">
    <source>
        <dbReference type="ARBA" id="ARBA00023136"/>
    </source>
</evidence>
<dbReference type="InterPro" id="IPR019264">
    <property type="entry name" value="DUF2179"/>
</dbReference>
<evidence type="ECO:0000256" key="6">
    <source>
        <dbReference type="SAM" id="Phobius"/>
    </source>
</evidence>
<keyword evidence="4 6" id="KW-1133">Transmembrane helix</keyword>
<dbReference type="Gene3D" id="3.30.70.120">
    <property type="match status" value="1"/>
</dbReference>
<sequence>MMREKLDWKSLIWILAGNTCYALAVTMFVLPNGLITGGTTGLALFFYNQLGVPVQVVVSIFNVVMFVLGALVLGKKFAFTTIISTFYYPFILSVLQGIPALASPTEDKLLAVIFSGLMIGAGIGAVLRVGASTGGMDIPPLVLNKKMGIPVSLSMNVLDVGVLLLQMAFSDREGVLHGILLVLIYTTVLNRVLLMGNARMQVKIMSDKYLEINEAISSELDRGVTLMKSQTGYLKKDGYMVLTVVSNRELVRLNQLIQNLDPKAFIVINQVNEVRGRGFTLNKKYD</sequence>
<evidence type="ECO:0000313" key="8">
    <source>
        <dbReference type="EMBL" id="EHI58718.1"/>
    </source>
</evidence>
<dbReference type="InterPro" id="IPR051461">
    <property type="entry name" value="UPF0750_membrane"/>
</dbReference>
<accession>G5IIT3</accession>
<evidence type="ECO:0000256" key="1">
    <source>
        <dbReference type="ARBA" id="ARBA00004651"/>
    </source>
</evidence>
<dbReference type="PANTHER" id="PTHR33545">
    <property type="entry name" value="UPF0750 MEMBRANE PROTEIN YITT-RELATED"/>
    <property type="match status" value="1"/>
</dbReference>
<dbReference type="Pfam" id="PF10035">
    <property type="entry name" value="DUF2179"/>
    <property type="match status" value="1"/>
</dbReference>
<proteinExistence type="predicted"/>
<dbReference type="PATRIC" id="fig|742737.3.peg.3389"/>
<keyword evidence="9" id="KW-1185">Reference proteome</keyword>
<feature type="transmembrane region" description="Helical" evidence="6">
    <location>
        <begin position="50"/>
        <end position="73"/>
    </location>
</feature>
<evidence type="ECO:0000256" key="3">
    <source>
        <dbReference type="ARBA" id="ARBA00022692"/>
    </source>
</evidence>
<feature type="transmembrane region" description="Helical" evidence="6">
    <location>
        <begin position="12"/>
        <end position="30"/>
    </location>
</feature>
<evidence type="ECO:0000313" key="9">
    <source>
        <dbReference type="Proteomes" id="UP000005384"/>
    </source>
</evidence>
<keyword evidence="5 6" id="KW-0472">Membrane</keyword>
<feature type="transmembrane region" description="Helical" evidence="6">
    <location>
        <begin position="85"/>
        <end position="103"/>
    </location>
</feature>
<feature type="transmembrane region" description="Helical" evidence="6">
    <location>
        <begin position="148"/>
        <end position="169"/>
    </location>
</feature>
<keyword evidence="3 6" id="KW-0812">Transmembrane</keyword>
<dbReference type="HOGENOM" id="CLU_063199_1_1_9"/>
<dbReference type="PIRSF" id="PIRSF006483">
    <property type="entry name" value="Membrane_protein_YitT"/>
    <property type="match status" value="1"/>
</dbReference>
<evidence type="ECO:0000256" key="4">
    <source>
        <dbReference type="ARBA" id="ARBA00022989"/>
    </source>
</evidence>
<comment type="subcellular location">
    <subcellularLocation>
        <location evidence="1">Cell membrane</location>
        <topology evidence="1">Multi-pass membrane protein</topology>
    </subcellularLocation>
</comment>